<dbReference type="AlphaFoldDB" id="A0A0A9GGH9"/>
<organism evidence="1">
    <name type="scientific">Arundo donax</name>
    <name type="common">Giant reed</name>
    <name type="synonym">Donax arundinaceus</name>
    <dbReference type="NCBI Taxonomy" id="35708"/>
    <lineage>
        <taxon>Eukaryota</taxon>
        <taxon>Viridiplantae</taxon>
        <taxon>Streptophyta</taxon>
        <taxon>Embryophyta</taxon>
        <taxon>Tracheophyta</taxon>
        <taxon>Spermatophyta</taxon>
        <taxon>Magnoliopsida</taxon>
        <taxon>Liliopsida</taxon>
        <taxon>Poales</taxon>
        <taxon>Poaceae</taxon>
        <taxon>PACMAD clade</taxon>
        <taxon>Arundinoideae</taxon>
        <taxon>Arundineae</taxon>
        <taxon>Arundo</taxon>
    </lineage>
</organism>
<reference evidence="1" key="2">
    <citation type="journal article" date="2015" name="Data Brief">
        <title>Shoot transcriptome of the giant reed, Arundo donax.</title>
        <authorList>
            <person name="Barrero R.A."/>
            <person name="Guerrero F.D."/>
            <person name="Moolhuijzen P."/>
            <person name="Goolsby J.A."/>
            <person name="Tidwell J."/>
            <person name="Bellgard S.E."/>
            <person name="Bellgard M.I."/>
        </authorList>
    </citation>
    <scope>NUCLEOTIDE SEQUENCE</scope>
    <source>
        <tissue evidence="1">Shoot tissue taken approximately 20 cm above the soil surface</tissue>
    </source>
</reference>
<sequence length="51" mass="5546">MTTCLKAIAKILSESGSFSEKKPEPNSFFILLALSLTSLACKITRVDTALR</sequence>
<evidence type="ECO:0000313" key="1">
    <source>
        <dbReference type="EMBL" id="JAE24195.1"/>
    </source>
</evidence>
<dbReference type="EMBL" id="GBRH01173701">
    <property type="protein sequence ID" value="JAE24195.1"/>
    <property type="molecule type" value="Transcribed_RNA"/>
</dbReference>
<protein>
    <submittedName>
        <fullName evidence="1">Uncharacterized protein</fullName>
    </submittedName>
</protein>
<accession>A0A0A9GGH9</accession>
<proteinExistence type="predicted"/>
<name>A0A0A9GGH9_ARUDO</name>
<reference evidence="1" key="1">
    <citation type="submission" date="2014-09" db="EMBL/GenBank/DDBJ databases">
        <authorList>
            <person name="Magalhaes I.L.F."/>
            <person name="Oliveira U."/>
            <person name="Santos F.R."/>
            <person name="Vidigal T.H.D.A."/>
            <person name="Brescovit A.D."/>
            <person name="Santos A.J."/>
        </authorList>
    </citation>
    <scope>NUCLEOTIDE SEQUENCE</scope>
    <source>
        <tissue evidence="1">Shoot tissue taken approximately 20 cm above the soil surface</tissue>
    </source>
</reference>